<evidence type="ECO:0000313" key="2">
    <source>
        <dbReference type="Proteomes" id="UP000272117"/>
    </source>
</evidence>
<organism evidence="1 2">
    <name type="scientific">Rufibacter latericius</name>
    <dbReference type="NCBI Taxonomy" id="2487040"/>
    <lineage>
        <taxon>Bacteria</taxon>
        <taxon>Pseudomonadati</taxon>
        <taxon>Bacteroidota</taxon>
        <taxon>Cytophagia</taxon>
        <taxon>Cytophagales</taxon>
        <taxon>Hymenobacteraceae</taxon>
        <taxon>Rufibacter</taxon>
    </lineage>
</organism>
<comment type="caution">
    <text evidence="1">The sequence shown here is derived from an EMBL/GenBank/DDBJ whole genome shotgun (WGS) entry which is preliminary data.</text>
</comment>
<sequence length="78" mass="8670">METKEIEDAILNRTPSFAYVYLLPNAAKTSIYLQLVLGTQETGLVSVSMPPKFKMLGLENGGTIKKGNLKEYVSYIKN</sequence>
<dbReference type="OrthoDB" id="181000at768503"/>
<accession>A0A3M9MW26</accession>
<protein>
    <submittedName>
        <fullName evidence="1">Uncharacterized protein</fullName>
    </submittedName>
</protein>
<evidence type="ECO:0000313" key="1">
    <source>
        <dbReference type="EMBL" id="RNI29103.1"/>
    </source>
</evidence>
<dbReference type="Proteomes" id="UP000272117">
    <property type="component" value="Unassembled WGS sequence"/>
</dbReference>
<dbReference type="AlphaFoldDB" id="A0A3M9MW26"/>
<gene>
    <name evidence="1" type="ORF">EFB08_06635</name>
</gene>
<name>A0A3M9MW26_9BACT</name>
<dbReference type="EMBL" id="RJJD01000003">
    <property type="protein sequence ID" value="RNI29103.1"/>
    <property type="molecule type" value="Genomic_DNA"/>
</dbReference>
<keyword evidence="2" id="KW-1185">Reference proteome</keyword>
<proteinExistence type="predicted"/>
<reference evidence="1 2" key="1">
    <citation type="submission" date="2018-11" db="EMBL/GenBank/DDBJ databases">
        <title>Rufibacter latericius sp. nov., isolated from water in Baiyang Lake.</title>
        <authorList>
            <person name="Yang Y."/>
        </authorList>
    </citation>
    <scope>NUCLEOTIDE SEQUENCE [LARGE SCALE GENOMIC DNA]</scope>
    <source>
        <strain evidence="1 2">R-22-1c-1</strain>
    </source>
</reference>